<name>A0A1W6L8K4_9BURK</name>
<dbReference type="PANTHER" id="PTHR35152">
    <property type="entry name" value="DOMAIN SIGNALLING PROTEIN, PUTATIVE (AFU_ORTHOLOGUE AFUA_5G11310)-RELATED"/>
    <property type="match status" value="1"/>
</dbReference>
<dbReference type="Pfam" id="PF03707">
    <property type="entry name" value="MHYT"/>
    <property type="match status" value="3"/>
</dbReference>
<sequence length="250" mass="26362">MTPQVLTTGHDLWMVAASFLVSTFGAYAALWVATTFRLSGDGRLSRFNVLMAGLALGGVSIWSMHFLGMIAFKAPVLIGYDPLLTGVSLVAAVGVSSLALGYMAARPFAVSRLLVAGPLAGLGVALMHYMGMYGMKFGGWFEWAPMLVGLSLVIAVVAATAALWLAFHAHGALNRAAAALVMGVAVCSMHYTGMAAASLVCSTQDTSPRLAGLLRPDDLGFFVIVVALCLLLMIMADSMMQRMHARERTA</sequence>
<dbReference type="Proteomes" id="UP000193427">
    <property type="component" value="Chromosome"/>
</dbReference>
<accession>A0A1W6L8K4</accession>
<protein>
    <submittedName>
        <fullName evidence="1">Uncharacterized protein</fullName>
    </submittedName>
</protein>
<evidence type="ECO:0000313" key="2">
    <source>
        <dbReference type="Proteomes" id="UP000193427"/>
    </source>
</evidence>
<dbReference type="GO" id="GO:0016020">
    <property type="term" value="C:membrane"/>
    <property type="evidence" value="ECO:0007669"/>
    <property type="project" value="UniProtKB-UniRule"/>
</dbReference>
<dbReference type="RefSeq" id="WP_085750831.1">
    <property type="nucleotide sequence ID" value="NZ_BSPR01000023.1"/>
</dbReference>
<dbReference type="EMBL" id="CP015118">
    <property type="protein sequence ID" value="ARN20554.1"/>
    <property type="molecule type" value="Genomic_DNA"/>
</dbReference>
<evidence type="ECO:0000313" key="1">
    <source>
        <dbReference type="EMBL" id="ARN20554.1"/>
    </source>
</evidence>
<dbReference type="AlphaFoldDB" id="A0A1W6L8K4"/>
<reference evidence="1 2" key="1">
    <citation type="submission" date="2016-04" db="EMBL/GenBank/DDBJ databases">
        <title>Complete genome sequence of natural rubber-degrading, novel Gram-negative bacterium, Rhizobacter gummiphilus strain NS21.</title>
        <authorList>
            <person name="Tabata M."/>
            <person name="Kasai D."/>
            <person name="Fukuda M."/>
        </authorList>
    </citation>
    <scope>NUCLEOTIDE SEQUENCE [LARGE SCALE GENOMIC DNA]</scope>
    <source>
        <strain evidence="1 2">NS21</strain>
    </source>
</reference>
<dbReference type="InterPro" id="IPR005330">
    <property type="entry name" value="MHYT_dom"/>
</dbReference>
<organism evidence="1 2">
    <name type="scientific">Piscinibacter gummiphilus</name>
    <dbReference type="NCBI Taxonomy" id="946333"/>
    <lineage>
        <taxon>Bacteria</taxon>
        <taxon>Pseudomonadati</taxon>
        <taxon>Pseudomonadota</taxon>
        <taxon>Betaproteobacteria</taxon>
        <taxon>Burkholderiales</taxon>
        <taxon>Sphaerotilaceae</taxon>
        <taxon>Piscinibacter</taxon>
    </lineage>
</organism>
<dbReference type="PROSITE" id="PS50924">
    <property type="entry name" value="MHYT"/>
    <property type="match status" value="1"/>
</dbReference>
<dbReference type="OrthoDB" id="219325at2"/>
<gene>
    <name evidence="1" type="ORF">A4W93_11985</name>
</gene>
<dbReference type="PANTHER" id="PTHR35152:SF1">
    <property type="entry name" value="DOMAIN SIGNALLING PROTEIN, PUTATIVE (AFU_ORTHOLOGUE AFUA_5G11310)-RELATED"/>
    <property type="match status" value="1"/>
</dbReference>
<dbReference type="STRING" id="946333.A4W93_11985"/>
<proteinExistence type="predicted"/>
<keyword evidence="2" id="KW-1185">Reference proteome</keyword>
<dbReference type="KEGG" id="rgu:A4W93_11985"/>